<dbReference type="Pfam" id="PF00580">
    <property type="entry name" value="UvrD-helicase"/>
    <property type="match status" value="1"/>
</dbReference>
<dbReference type="PANTHER" id="PTHR11070">
    <property type="entry name" value="UVRD / RECB / PCRA DNA HELICASE FAMILY MEMBER"/>
    <property type="match status" value="1"/>
</dbReference>
<dbReference type="GO" id="GO:0004386">
    <property type="term" value="F:helicase activity"/>
    <property type="evidence" value="ECO:0007669"/>
    <property type="project" value="UniProtKB-KW"/>
</dbReference>
<evidence type="ECO:0000256" key="1">
    <source>
        <dbReference type="ARBA" id="ARBA00009922"/>
    </source>
</evidence>
<dbReference type="PROSITE" id="PS51217">
    <property type="entry name" value="UVRD_HELICASE_CTER"/>
    <property type="match status" value="1"/>
</dbReference>
<organism evidence="15 16">
    <name type="scientific">Chromobacterium sphagni</name>
    <dbReference type="NCBI Taxonomy" id="1903179"/>
    <lineage>
        <taxon>Bacteria</taxon>
        <taxon>Pseudomonadati</taxon>
        <taxon>Pseudomonadota</taxon>
        <taxon>Betaproteobacteria</taxon>
        <taxon>Neisseriales</taxon>
        <taxon>Chromobacteriaceae</taxon>
        <taxon>Chromobacterium</taxon>
    </lineage>
</organism>
<evidence type="ECO:0000256" key="3">
    <source>
        <dbReference type="ARBA" id="ARBA00022801"/>
    </source>
</evidence>
<feature type="binding site" evidence="12">
    <location>
        <begin position="27"/>
        <end position="34"/>
    </location>
    <ligand>
        <name>ATP</name>
        <dbReference type="ChEBI" id="CHEBI:30616"/>
    </ligand>
</feature>
<dbReference type="Proteomes" id="UP000180280">
    <property type="component" value="Unassembled WGS sequence"/>
</dbReference>
<evidence type="ECO:0000256" key="7">
    <source>
        <dbReference type="ARBA" id="ARBA00023235"/>
    </source>
</evidence>
<evidence type="ECO:0000256" key="8">
    <source>
        <dbReference type="ARBA" id="ARBA00034617"/>
    </source>
</evidence>
<accession>A0ABX3CI09</accession>
<feature type="domain" description="UvrD-like helicase ATP-binding" evidence="13">
    <location>
        <begin position="6"/>
        <end position="284"/>
    </location>
</feature>
<evidence type="ECO:0000256" key="6">
    <source>
        <dbReference type="ARBA" id="ARBA00023125"/>
    </source>
</evidence>
<keyword evidence="6" id="KW-0238">DNA-binding</keyword>
<dbReference type="InterPro" id="IPR014016">
    <property type="entry name" value="UvrD-like_ATP-bd"/>
</dbReference>
<dbReference type="PANTHER" id="PTHR11070:SF2">
    <property type="entry name" value="ATP-DEPENDENT DNA HELICASE SRS2"/>
    <property type="match status" value="1"/>
</dbReference>
<feature type="domain" description="UvrD-like helicase C-terminal" evidence="14">
    <location>
        <begin position="285"/>
        <end position="553"/>
    </location>
</feature>
<name>A0ABX3CI09_9NEIS</name>
<keyword evidence="5 12" id="KW-0067">ATP-binding</keyword>
<evidence type="ECO:0000256" key="12">
    <source>
        <dbReference type="PROSITE-ProRule" id="PRU00560"/>
    </source>
</evidence>
<gene>
    <name evidence="15" type="ORF">BI344_04295</name>
</gene>
<evidence type="ECO:0000256" key="4">
    <source>
        <dbReference type="ARBA" id="ARBA00022806"/>
    </source>
</evidence>
<dbReference type="InterPro" id="IPR014017">
    <property type="entry name" value="DNA_helicase_UvrD-like_C"/>
</dbReference>
<evidence type="ECO:0000256" key="2">
    <source>
        <dbReference type="ARBA" id="ARBA00022741"/>
    </source>
</evidence>
<keyword evidence="2 12" id="KW-0547">Nucleotide-binding</keyword>
<comment type="catalytic activity">
    <reaction evidence="11">
        <text>ATP + H2O = ADP + phosphate + H(+)</text>
        <dbReference type="Rhea" id="RHEA:13065"/>
        <dbReference type="ChEBI" id="CHEBI:15377"/>
        <dbReference type="ChEBI" id="CHEBI:15378"/>
        <dbReference type="ChEBI" id="CHEBI:30616"/>
        <dbReference type="ChEBI" id="CHEBI:43474"/>
        <dbReference type="ChEBI" id="CHEBI:456216"/>
        <dbReference type="EC" id="5.6.2.4"/>
    </reaction>
</comment>
<evidence type="ECO:0000256" key="10">
    <source>
        <dbReference type="ARBA" id="ARBA00034923"/>
    </source>
</evidence>
<dbReference type="CDD" id="cd18807">
    <property type="entry name" value="SF1_C_UvrD"/>
    <property type="match status" value="1"/>
</dbReference>
<comment type="caution">
    <text evidence="15">The sequence shown here is derived from an EMBL/GenBank/DDBJ whole genome shotgun (WGS) entry which is preliminary data.</text>
</comment>
<dbReference type="InterPro" id="IPR013986">
    <property type="entry name" value="DExx_box_DNA_helicase_dom_sf"/>
</dbReference>
<proteinExistence type="inferred from homology"/>
<dbReference type="Gene3D" id="3.40.50.300">
    <property type="entry name" value="P-loop containing nucleotide triphosphate hydrolases"/>
    <property type="match status" value="2"/>
</dbReference>
<dbReference type="CDD" id="cd17932">
    <property type="entry name" value="DEXQc_UvrD"/>
    <property type="match status" value="1"/>
</dbReference>
<keyword evidence="4 12" id="KW-0347">Helicase</keyword>
<comment type="similarity">
    <text evidence="1">Belongs to the helicase family. UvrD subfamily.</text>
</comment>
<evidence type="ECO:0000256" key="11">
    <source>
        <dbReference type="ARBA" id="ARBA00048988"/>
    </source>
</evidence>
<dbReference type="InterPro" id="IPR000212">
    <property type="entry name" value="DNA_helicase_UvrD/REP"/>
</dbReference>
<evidence type="ECO:0000259" key="13">
    <source>
        <dbReference type="PROSITE" id="PS51198"/>
    </source>
</evidence>
<protein>
    <recommendedName>
        <fullName evidence="9">DNA 3'-5' helicase</fullName>
        <ecNumber evidence="9">5.6.2.4</ecNumber>
    </recommendedName>
    <alternativeName>
        <fullName evidence="10">DNA 3'-5' helicase II</fullName>
    </alternativeName>
</protein>
<keyword evidence="3 12" id="KW-0378">Hydrolase</keyword>
<dbReference type="Gene3D" id="1.10.10.160">
    <property type="match status" value="1"/>
</dbReference>
<dbReference type="RefSeq" id="WP_071111686.1">
    <property type="nucleotide sequence ID" value="NZ_MKCT01000001.1"/>
</dbReference>
<keyword evidence="16" id="KW-1185">Reference proteome</keyword>
<evidence type="ECO:0000256" key="9">
    <source>
        <dbReference type="ARBA" id="ARBA00034808"/>
    </source>
</evidence>
<dbReference type="EC" id="5.6.2.4" evidence="9"/>
<dbReference type="InterPro" id="IPR027417">
    <property type="entry name" value="P-loop_NTPase"/>
</dbReference>
<dbReference type="PROSITE" id="PS51198">
    <property type="entry name" value="UVRD_HELICASE_ATP_BIND"/>
    <property type="match status" value="1"/>
</dbReference>
<evidence type="ECO:0000256" key="5">
    <source>
        <dbReference type="ARBA" id="ARBA00022840"/>
    </source>
</evidence>
<comment type="catalytic activity">
    <reaction evidence="8">
        <text>Couples ATP hydrolysis with the unwinding of duplex DNA by translocating in the 3'-5' direction.</text>
        <dbReference type="EC" id="5.6.2.4"/>
    </reaction>
</comment>
<dbReference type="Gene3D" id="1.10.486.10">
    <property type="entry name" value="PCRA, domain 4"/>
    <property type="match status" value="1"/>
</dbReference>
<evidence type="ECO:0000313" key="16">
    <source>
        <dbReference type="Proteomes" id="UP000180280"/>
    </source>
</evidence>
<dbReference type="SUPFAM" id="SSF52540">
    <property type="entry name" value="P-loop containing nucleoside triphosphate hydrolases"/>
    <property type="match status" value="1"/>
</dbReference>
<sequence length="713" mass="78562">MSDLLAGLNPEQLRAVTWPAKSALVLAGAGSGKTRVLTTRIAWLLSTGQSSPAGVLAVTFTNKAAREMQTRLAAQVPVNVRAMWIGTFHGLCNRLLRIHYRDAGLPQTFQILDSADQQAAIKRLLKSLELSDEKYPPRAVQSFINGNKEAGVRADRLPPALNPYEAKLVELYAAYDAQCRREGVVDFAELLLRSYELLSRNEALRAHYCSRFSHILVDEFQDTNRLQYAWLKLLAGEHGALFAVGDDDQSIYAFRGAEVGNMRALLADFHVAEPVRLEQNYRSMGTILNAANALIEKNDGRLGKNLWTDAGEGEKIRFFQAMSDGEEAEFIIDEVKALKRDGLPLSDIAVLYRSNAQSRLMEHVLVNAQLPYRIYGGLRFFERQEIKHALAYLRLMANPDDDNALLRVINVPARGIGARSVEGLQAAGREQGISLWQAACGAGSGRTAAKIGEFVLLIEKLRERSQGFSLAETISLAINDSGLYAMYEQDKKDGEERLANLDELVNAAVGFLPDDPAQALTEFLTAASLEAGEHQAEAGSEALQLMTVHAAKGLEFDAVFVTGLEEGLFPHENSMQDSKGLQEERRLMYVAVTRARKRLYLSSAQSRMLHGQSRYPIPSRFIDEIPAELIHSLSAKVKAPAQPQLARSAAKAPRRQADNAYGLNIGQSVSHAKFGIGVVIQAEGSGEDVRLQINFAEHGVKWLDLRYAKLTPA</sequence>
<dbReference type="EMBL" id="MKCT01000001">
    <property type="protein sequence ID" value="OHX21733.1"/>
    <property type="molecule type" value="Genomic_DNA"/>
</dbReference>
<keyword evidence="7" id="KW-0413">Isomerase</keyword>
<evidence type="ECO:0000313" key="15">
    <source>
        <dbReference type="EMBL" id="OHX21733.1"/>
    </source>
</evidence>
<dbReference type="Pfam" id="PF13361">
    <property type="entry name" value="UvrD_C"/>
    <property type="match status" value="1"/>
</dbReference>
<dbReference type="Pfam" id="PF21196">
    <property type="entry name" value="PcrA_UvrD_tudor"/>
    <property type="match status" value="1"/>
</dbReference>
<reference evidence="15 16" key="1">
    <citation type="submission" date="2016-09" db="EMBL/GenBank/DDBJ databases">
        <title>Chromobacterium muskegensis sp. nov., an insecticidal bacterium isolated from Sphagnum bogs.</title>
        <authorList>
            <person name="Sparks M.E."/>
            <person name="Blackburn M.B."/>
            <person name="Gundersen-Rindal D.E."/>
            <person name="Mitchell A."/>
            <person name="Farrar R."/>
            <person name="Kuhar D."/>
        </authorList>
    </citation>
    <scope>NUCLEOTIDE SEQUENCE [LARGE SCALE GENOMIC DNA]</scope>
    <source>
        <strain evidence="15 16">14B-1</strain>
    </source>
</reference>
<evidence type="ECO:0000259" key="14">
    <source>
        <dbReference type="PROSITE" id="PS51217"/>
    </source>
</evidence>